<comment type="caution">
    <text evidence="2">The sequence shown here is derived from an EMBL/GenBank/DDBJ whole genome shotgun (WGS) entry which is preliminary data.</text>
</comment>
<dbReference type="Pfam" id="PF13340">
    <property type="entry name" value="DUF4096"/>
    <property type="match status" value="1"/>
</dbReference>
<name>A0A6N8FU05_9CHRO</name>
<evidence type="ECO:0000313" key="2">
    <source>
        <dbReference type="EMBL" id="MUL35795.1"/>
    </source>
</evidence>
<reference evidence="2 3" key="1">
    <citation type="journal article" date="2019" name="Front. Microbiol.">
        <title>Genomic Features for Desiccation Tolerance and Sugar Biosynthesis in the Extremophile Gloeocapsopsis sp. UTEX B3054.</title>
        <authorList>
            <person name="Urrejola C."/>
            <person name="Alcorta J."/>
            <person name="Salas L."/>
            <person name="Vasquez M."/>
            <person name="Polz M.F."/>
            <person name="Vicuna R."/>
            <person name="Diez B."/>
        </authorList>
    </citation>
    <scope>NUCLEOTIDE SEQUENCE [LARGE SCALE GENOMIC DNA]</scope>
    <source>
        <strain evidence="2 3">1H9</strain>
    </source>
</reference>
<sequence>MVLSPQTRQFYRAKERAAKRYSSDLTDQEWEVIRPLLPSRSQGRGRKQQVDEREILNGIFYQLRNGCIWSDLPKDLPAWQTVYKYFRRWQRKGVWQQIHDQLRQSVKQQQLFLELFAATLYHHQLSLH</sequence>
<keyword evidence="3" id="KW-1185">Reference proteome</keyword>
<dbReference type="EMBL" id="NAPY01000005">
    <property type="protein sequence ID" value="MUL35795.1"/>
    <property type="molecule type" value="Genomic_DNA"/>
</dbReference>
<dbReference type="PANTHER" id="PTHR30007:SF0">
    <property type="entry name" value="TRANSPOSASE"/>
    <property type="match status" value="1"/>
</dbReference>
<dbReference type="RefSeq" id="WP_155706602.1">
    <property type="nucleotide sequence ID" value="NZ_CAWPEY010000066.1"/>
</dbReference>
<evidence type="ECO:0000259" key="1">
    <source>
        <dbReference type="Pfam" id="PF13340"/>
    </source>
</evidence>
<gene>
    <name evidence="2" type="ORF">BWI75_05375</name>
</gene>
<dbReference type="NCBIfam" id="NF033580">
    <property type="entry name" value="transpos_IS5_3"/>
    <property type="match status" value="1"/>
</dbReference>
<organism evidence="2 3">
    <name type="scientific">Gloeocapsopsis dulcis AAB1 = 1H9</name>
    <dbReference type="NCBI Taxonomy" id="1433147"/>
    <lineage>
        <taxon>Bacteria</taxon>
        <taxon>Bacillati</taxon>
        <taxon>Cyanobacteriota</taxon>
        <taxon>Cyanophyceae</taxon>
        <taxon>Oscillatoriophycideae</taxon>
        <taxon>Chroococcales</taxon>
        <taxon>Chroococcaceae</taxon>
        <taxon>Gloeocapsopsis</taxon>
        <taxon>Gloeocapsopsis dulcis</taxon>
    </lineage>
</organism>
<dbReference type="InterPro" id="IPR025161">
    <property type="entry name" value="IS402-like_dom"/>
</dbReference>
<dbReference type="PANTHER" id="PTHR30007">
    <property type="entry name" value="PHP DOMAIN PROTEIN"/>
    <property type="match status" value="1"/>
</dbReference>
<feature type="non-terminal residue" evidence="2">
    <location>
        <position position="128"/>
    </location>
</feature>
<dbReference type="AlphaFoldDB" id="A0A6N8FU05"/>
<accession>A0A6N8FU05</accession>
<protein>
    <recommendedName>
        <fullName evidence="1">Insertion element IS402-like domain-containing protein</fullName>
    </recommendedName>
</protein>
<dbReference type="OrthoDB" id="424329at2"/>
<evidence type="ECO:0000313" key="3">
    <source>
        <dbReference type="Proteomes" id="UP000441797"/>
    </source>
</evidence>
<feature type="domain" description="Insertion element IS402-like" evidence="1">
    <location>
        <begin position="25"/>
        <end position="99"/>
    </location>
</feature>
<dbReference type="Proteomes" id="UP000441797">
    <property type="component" value="Unassembled WGS sequence"/>
</dbReference>
<proteinExistence type="predicted"/>